<dbReference type="PROSITE" id="PS50090">
    <property type="entry name" value="MYB_LIKE"/>
    <property type="match status" value="2"/>
</dbReference>
<accession>A0AAE1SCK1</accession>
<dbReference type="InterPro" id="IPR001005">
    <property type="entry name" value="SANT/Myb"/>
</dbReference>
<keyword evidence="5" id="KW-0804">Transcription</keyword>
<evidence type="ECO:0000313" key="10">
    <source>
        <dbReference type="Proteomes" id="UP001291623"/>
    </source>
</evidence>
<keyword evidence="10" id="KW-1185">Reference proteome</keyword>
<keyword evidence="2" id="KW-0677">Repeat</keyword>
<dbReference type="Proteomes" id="UP001291623">
    <property type="component" value="Unassembled WGS sequence"/>
</dbReference>
<dbReference type="PANTHER" id="PTHR45675">
    <property type="entry name" value="MYB TRANSCRIPTION FACTOR-RELATED-RELATED"/>
    <property type="match status" value="1"/>
</dbReference>
<dbReference type="SUPFAM" id="SSF46689">
    <property type="entry name" value="Homeodomain-like"/>
    <property type="match status" value="1"/>
</dbReference>
<reference evidence="9" key="1">
    <citation type="submission" date="2023-12" db="EMBL/GenBank/DDBJ databases">
        <title>Genome assembly of Anisodus tanguticus.</title>
        <authorList>
            <person name="Wang Y.-J."/>
        </authorList>
    </citation>
    <scope>NUCLEOTIDE SEQUENCE</scope>
    <source>
        <strain evidence="9">KB-2021</strain>
        <tissue evidence="9">Leaf</tissue>
    </source>
</reference>
<gene>
    <name evidence="9" type="ORF">RND71_015130</name>
</gene>
<evidence type="ECO:0000256" key="3">
    <source>
        <dbReference type="ARBA" id="ARBA00023015"/>
    </source>
</evidence>
<dbReference type="Gene3D" id="1.10.10.60">
    <property type="entry name" value="Homeodomain-like"/>
    <property type="match status" value="2"/>
</dbReference>
<evidence type="ECO:0000259" key="8">
    <source>
        <dbReference type="PROSITE" id="PS51294"/>
    </source>
</evidence>
<evidence type="ECO:0000256" key="6">
    <source>
        <dbReference type="ARBA" id="ARBA00023242"/>
    </source>
</evidence>
<dbReference type="InterPro" id="IPR009057">
    <property type="entry name" value="Homeodomain-like_sf"/>
</dbReference>
<dbReference type="CDD" id="cd00167">
    <property type="entry name" value="SANT"/>
    <property type="match status" value="2"/>
</dbReference>
<keyword evidence="4" id="KW-0238">DNA-binding</keyword>
<comment type="subcellular location">
    <subcellularLocation>
        <location evidence="1">Nucleus</location>
    </subcellularLocation>
</comment>
<protein>
    <submittedName>
        <fullName evidence="9">Uncharacterized protein</fullName>
    </submittedName>
</protein>
<name>A0AAE1SCK1_9SOLA</name>
<evidence type="ECO:0000256" key="4">
    <source>
        <dbReference type="ARBA" id="ARBA00023125"/>
    </source>
</evidence>
<feature type="domain" description="HTH myb-type" evidence="8">
    <location>
        <begin position="69"/>
        <end position="119"/>
    </location>
</feature>
<dbReference type="GO" id="GO:0000976">
    <property type="term" value="F:transcription cis-regulatory region binding"/>
    <property type="evidence" value="ECO:0007669"/>
    <property type="project" value="UniProtKB-ARBA"/>
</dbReference>
<dbReference type="SMART" id="SM00717">
    <property type="entry name" value="SANT"/>
    <property type="match status" value="2"/>
</dbReference>
<keyword evidence="6" id="KW-0539">Nucleus</keyword>
<dbReference type="GO" id="GO:0010597">
    <property type="term" value="P:green leaf volatile biosynthetic process"/>
    <property type="evidence" value="ECO:0007669"/>
    <property type="project" value="UniProtKB-ARBA"/>
</dbReference>
<dbReference type="AlphaFoldDB" id="A0AAE1SCK1"/>
<dbReference type="Pfam" id="PF00249">
    <property type="entry name" value="Myb_DNA-binding"/>
    <property type="match status" value="2"/>
</dbReference>
<dbReference type="InterPro" id="IPR017930">
    <property type="entry name" value="Myb_dom"/>
</dbReference>
<feature type="domain" description="Myb-like" evidence="7">
    <location>
        <begin position="12"/>
        <end position="64"/>
    </location>
</feature>
<dbReference type="PANTHER" id="PTHR45675:SF120">
    <property type="entry name" value="TRANSCRIPTION FACTOR MYB24-LIKE"/>
    <property type="match status" value="1"/>
</dbReference>
<dbReference type="PROSITE" id="PS51294">
    <property type="entry name" value="HTH_MYB"/>
    <property type="match status" value="2"/>
</dbReference>
<dbReference type="FunFam" id="1.10.10.60:FF:000011">
    <property type="entry name" value="Myb transcription factor"/>
    <property type="match status" value="1"/>
</dbReference>
<keyword evidence="3" id="KW-0805">Transcription regulation</keyword>
<dbReference type="EMBL" id="JAVYJV010000007">
    <property type="protein sequence ID" value="KAK4367250.1"/>
    <property type="molecule type" value="Genomic_DNA"/>
</dbReference>
<sequence length="269" mass="31076">MEMEVKATERISVEMRKVPWSSDEDSKLIHYIALHGQGRWDSLAHFAGLKRTGKSCRLRWLNYLRPNLRRGKITPQEQLLIVLLHFRFGNRWAKIAENLPGRSDNDVKNYWRTKVQKHAKELHCDVNGQLFQDFLLYQWLPSLAEQIHATATSSSQEHDDNMWNTEVNLNTPNFVQTGINGSTNITCPNVVSSTNSFEAEVMTVTLIDDSDIWTSLSSFEDGIISDFSSPDMAVYEDQYYCHNYWASATSEIFPDETLCLDDMDLWLFP</sequence>
<evidence type="ECO:0000256" key="2">
    <source>
        <dbReference type="ARBA" id="ARBA00022737"/>
    </source>
</evidence>
<evidence type="ECO:0000313" key="9">
    <source>
        <dbReference type="EMBL" id="KAK4367250.1"/>
    </source>
</evidence>
<dbReference type="GO" id="GO:0005634">
    <property type="term" value="C:nucleus"/>
    <property type="evidence" value="ECO:0007669"/>
    <property type="project" value="UniProtKB-SubCell"/>
</dbReference>
<feature type="domain" description="Myb-like" evidence="7">
    <location>
        <begin position="65"/>
        <end position="115"/>
    </location>
</feature>
<dbReference type="InterPro" id="IPR044676">
    <property type="entry name" value="EOBI/EOBII-like_plant"/>
</dbReference>
<comment type="caution">
    <text evidence="9">The sequence shown here is derived from an EMBL/GenBank/DDBJ whole genome shotgun (WGS) entry which is preliminary data.</text>
</comment>
<organism evidence="9 10">
    <name type="scientific">Anisodus tanguticus</name>
    <dbReference type="NCBI Taxonomy" id="243964"/>
    <lineage>
        <taxon>Eukaryota</taxon>
        <taxon>Viridiplantae</taxon>
        <taxon>Streptophyta</taxon>
        <taxon>Embryophyta</taxon>
        <taxon>Tracheophyta</taxon>
        <taxon>Spermatophyta</taxon>
        <taxon>Magnoliopsida</taxon>
        <taxon>eudicotyledons</taxon>
        <taxon>Gunneridae</taxon>
        <taxon>Pentapetalae</taxon>
        <taxon>asterids</taxon>
        <taxon>lamiids</taxon>
        <taxon>Solanales</taxon>
        <taxon>Solanaceae</taxon>
        <taxon>Solanoideae</taxon>
        <taxon>Hyoscyameae</taxon>
        <taxon>Anisodus</taxon>
    </lineage>
</organism>
<evidence type="ECO:0000256" key="5">
    <source>
        <dbReference type="ARBA" id="ARBA00023163"/>
    </source>
</evidence>
<evidence type="ECO:0000256" key="1">
    <source>
        <dbReference type="ARBA" id="ARBA00004123"/>
    </source>
</evidence>
<evidence type="ECO:0000259" key="7">
    <source>
        <dbReference type="PROSITE" id="PS50090"/>
    </source>
</evidence>
<proteinExistence type="predicted"/>
<dbReference type="GO" id="GO:0003700">
    <property type="term" value="F:DNA-binding transcription factor activity"/>
    <property type="evidence" value="ECO:0007669"/>
    <property type="project" value="InterPro"/>
</dbReference>
<feature type="domain" description="HTH myb-type" evidence="8">
    <location>
        <begin position="12"/>
        <end position="68"/>
    </location>
</feature>